<protein>
    <submittedName>
        <fullName evidence="1">Uncharacterized protein</fullName>
    </submittedName>
</protein>
<reference evidence="1" key="1">
    <citation type="submission" date="2018-11" db="EMBL/GenBank/DDBJ databases">
        <title>A distinct lineage of giant viruses engineers rhodopsin photosystems in predatory marine eukaryotes.</title>
        <authorList>
            <person name="Needham D.M."/>
            <person name="Yoshizawa S."/>
            <person name="Hosaka T."/>
            <person name="Poirier C."/>
            <person name="Choi C.-J."/>
            <person name="Hehenberger E."/>
            <person name="Irwin N.A.T."/>
            <person name="Wilken S."/>
            <person name="Yung C.-M."/>
            <person name="Bachy C."/>
            <person name="Kurihara R."/>
            <person name="Nakajima Y."/>
            <person name="Kojima K."/>
            <person name="Kimura-Someya T."/>
            <person name="Leonard G."/>
            <person name="Malmstrom R.R."/>
            <person name="Mende D."/>
            <person name="Olson D.K."/>
            <person name="Sudo Y."/>
            <person name="Sudek S."/>
            <person name="Richards T.A."/>
            <person name="DeLong E.F."/>
            <person name="Keeling P.J."/>
            <person name="Santoro A.E."/>
            <person name="Shirouzu M."/>
            <person name="Iwasaki W."/>
            <person name="Worden A.Z."/>
        </authorList>
    </citation>
    <scope>NUCLEOTIDE SEQUENCE</scope>
</reference>
<sequence>MIKKGFFFILIILLYVIIKKNNREEFVDCNFKLCEENDCDCLKLKTAPDGTCVKYKIATKPDTPEYENKKLYMNHVVRNNLYPLKRNLDILMFVGKDLKNEKRKYTYSPPNILGSINTIEKEKHSSDPKTQNLYLVFQKANRILSYFNKDSEPYLKYLILDLKHGGKTREILKSYKISNKVSPVIYLINEATKEKKYFKCDPEEDKCYLLKRLLLFIANGDLGLISYLNHLHDPFSGVEFRHDSKKNEWYPKNPGIKVHDEGTEMCKLIDYRDLPEDLFKKVDQLENPKK</sequence>
<name>A0A5B8IP25_9VIRU</name>
<dbReference type="EMBL" id="MK250085">
    <property type="protein sequence ID" value="QDY51851.1"/>
    <property type="molecule type" value="Genomic_DNA"/>
</dbReference>
<accession>A0A5B8IP25</accession>
<gene>
    <name evidence="1" type="ORF">1_236</name>
</gene>
<proteinExistence type="predicted"/>
<organism evidence="1">
    <name type="scientific">Mimiviridae sp. ChoanoV1</name>
    <dbReference type="NCBI Taxonomy" id="2596887"/>
    <lineage>
        <taxon>Viruses</taxon>
        <taxon>Varidnaviria</taxon>
        <taxon>Bamfordvirae</taxon>
        <taxon>Nucleocytoviricota</taxon>
        <taxon>Megaviricetes</taxon>
        <taxon>Imitervirales</taxon>
        <taxon>Schizomimiviridae</taxon>
    </lineage>
</organism>
<evidence type="ECO:0000313" key="1">
    <source>
        <dbReference type="EMBL" id="QDY51851.1"/>
    </source>
</evidence>